<dbReference type="Gene3D" id="1.20.120.450">
    <property type="entry name" value="dinb family like domain"/>
    <property type="match status" value="1"/>
</dbReference>
<keyword evidence="2" id="KW-0479">Metal-binding</keyword>
<evidence type="ECO:0000256" key="1">
    <source>
        <dbReference type="ARBA" id="ARBA00008635"/>
    </source>
</evidence>
<proteinExistence type="inferred from homology"/>
<dbReference type="EMBL" id="LJJB01000007">
    <property type="protein sequence ID" value="KQL48419.1"/>
    <property type="molecule type" value="Genomic_DNA"/>
</dbReference>
<gene>
    <name evidence="3" type="ORF">AN963_00980</name>
</gene>
<keyword evidence="4" id="KW-1185">Reference proteome</keyword>
<dbReference type="Pfam" id="PF05163">
    <property type="entry name" value="DinB"/>
    <property type="match status" value="1"/>
</dbReference>
<dbReference type="Proteomes" id="UP000051063">
    <property type="component" value="Unassembled WGS sequence"/>
</dbReference>
<dbReference type="RefSeq" id="WP_055742702.1">
    <property type="nucleotide sequence ID" value="NZ_LJJB01000007.1"/>
</dbReference>
<organism evidence="3 4">
    <name type="scientific">Brevibacillus choshinensis</name>
    <dbReference type="NCBI Taxonomy" id="54911"/>
    <lineage>
        <taxon>Bacteria</taxon>
        <taxon>Bacillati</taxon>
        <taxon>Bacillota</taxon>
        <taxon>Bacilli</taxon>
        <taxon>Bacillales</taxon>
        <taxon>Paenibacillaceae</taxon>
        <taxon>Brevibacillus</taxon>
    </lineage>
</organism>
<evidence type="ECO:0000256" key="2">
    <source>
        <dbReference type="ARBA" id="ARBA00022723"/>
    </source>
</evidence>
<comment type="similarity">
    <text evidence="1">Belongs to the DinB family.</text>
</comment>
<comment type="caution">
    <text evidence="3">The sequence shown here is derived from an EMBL/GenBank/DDBJ whole genome shotgun (WGS) entry which is preliminary data.</text>
</comment>
<dbReference type="PANTHER" id="PTHR37302:SF1">
    <property type="entry name" value="PROTEIN DINB"/>
    <property type="match status" value="1"/>
</dbReference>
<dbReference type="SUPFAM" id="SSF109854">
    <property type="entry name" value="DinB/YfiT-like putative metalloenzymes"/>
    <property type="match status" value="1"/>
</dbReference>
<dbReference type="PANTHER" id="PTHR37302">
    <property type="entry name" value="SLR1116 PROTEIN"/>
    <property type="match status" value="1"/>
</dbReference>
<name>A0ABR5NAJ1_BRECH</name>
<sequence>MANHPETMYDFHVWANQTMINHLKQLPRELYTQEIHSVFPTISKALAHIYLVDFTWLSILSGTSMNEAMTATHSRTPQLEATSLEELEALYHEVSLGYQAFIREHPDLEQTIVLDNPYASVRDTSYAEIILQIVNHGTYHRGNITAMLRQMGHASTMTEYALYWYAKE</sequence>
<dbReference type="InterPro" id="IPR034660">
    <property type="entry name" value="DinB/YfiT-like"/>
</dbReference>
<evidence type="ECO:0000313" key="3">
    <source>
        <dbReference type="EMBL" id="KQL48419.1"/>
    </source>
</evidence>
<evidence type="ECO:0000313" key="4">
    <source>
        <dbReference type="Proteomes" id="UP000051063"/>
    </source>
</evidence>
<reference evidence="3 4" key="1">
    <citation type="submission" date="2015-09" db="EMBL/GenBank/DDBJ databases">
        <title>Genome sequencing project for genomic taxonomy and phylogenomics of Bacillus-like bacteria.</title>
        <authorList>
            <person name="Liu B."/>
            <person name="Wang J."/>
            <person name="Zhu Y."/>
            <person name="Liu G."/>
            <person name="Chen Q."/>
            <person name="Chen Z."/>
            <person name="Lan J."/>
            <person name="Che J."/>
            <person name="Ge C."/>
            <person name="Shi H."/>
            <person name="Pan Z."/>
            <person name="Liu X."/>
        </authorList>
    </citation>
    <scope>NUCLEOTIDE SEQUENCE [LARGE SCALE GENOMIC DNA]</scope>
    <source>
        <strain evidence="3 4">DSM 8552</strain>
    </source>
</reference>
<accession>A0ABR5NAJ1</accession>
<protein>
    <submittedName>
        <fullName evidence="3">Damage-inducible protein DinB</fullName>
    </submittedName>
</protein>
<dbReference type="InterPro" id="IPR007837">
    <property type="entry name" value="DinB"/>
</dbReference>